<evidence type="ECO:0000256" key="1">
    <source>
        <dbReference type="SAM" id="Phobius"/>
    </source>
</evidence>
<dbReference type="NCBIfam" id="TIGR04409">
    <property type="entry name" value="LptC_YrbK"/>
    <property type="match status" value="1"/>
</dbReference>
<gene>
    <name evidence="2" type="ORF">Ga0123461_1072</name>
</gene>
<keyword evidence="1" id="KW-0472">Membrane</keyword>
<dbReference type="AlphaFoldDB" id="A0A2K8L115"/>
<keyword evidence="1" id="KW-0812">Transmembrane</keyword>
<evidence type="ECO:0000313" key="3">
    <source>
        <dbReference type="Proteomes" id="UP000231701"/>
    </source>
</evidence>
<sequence length="188" mass="21577">MKIWRWAKWASLTVSVGSIILAIVLMWFSGPAEVDKATESTEKPKTEVESPVIVERKDGKIIWQLRAKEAKQQLDGKMHLILPVLTLFTQQNREVIINGEQAWFEPLQRNIHFQSQVNVNYEGWAMQTESLIYDSTMDEVHIPESFSIKGKTISARGKDMHLQRSSDRITVDGGIWIQDSDPKWQGVK</sequence>
<dbReference type="Gene3D" id="2.60.450.10">
    <property type="entry name" value="Lipopolysaccharide (LPS) transport protein A like domain"/>
    <property type="match status" value="1"/>
</dbReference>
<protein>
    <submittedName>
        <fullName evidence="2">LPS export ABC transporter protein LptC</fullName>
    </submittedName>
</protein>
<dbReference type="EMBL" id="CP018799">
    <property type="protein sequence ID" value="ATX79491.1"/>
    <property type="molecule type" value="Genomic_DNA"/>
</dbReference>
<organism evidence="2 3">
    <name type="scientific">Mariprofundus aestuarium</name>
    <dbReference type="NCBI Taxonomy" id="1921086"/>
    <lineage>
        <taxon>Bacteria</taxon>
        <taxon>Pseudomonadati</taxon>
        <taxon>Pseudomonadota</taxon>
        <taxon>Candidatius Mariprofundia</taxon>
        <taxon>Mariprofundales</taxon>
        <taxon>Mariprofundaceae</taxon>
        <taxon>Mariprofundus</taxon>
    </lineage>
</organism>
<feature type="transmembrane region" description="Helical" evidence="1">
    <location>
        <begin position="9"/>
        <end position="28"/>
    </location>
</feature>
<dbReference type="Pfam" id="PF06835">
    <property type="entry name" value="LptC"/>
    <property type="match status" value="1"/>
</dbReference>
<dbReference type="InterPro" id="IPR026265">
    <property type="entry name" value="LptC"/>
</dbReference>
<evidence type="ECO:0000313" key="2">
    <source>
        <dbReference type="EMBL" id="ATX79491.1"/>
    </source>
</evidence>
<accession>A0A2K8L115</accession>
<name>A0A2K8L115_MARES</name>
<dbReference type="InterPro" id="IPR010664">
    <property type="entry name" value="LipoPS_assembly_LptC-rel"/>
</dbReference>
<dbReference type="GO" id="GO:0005886">
    <property type="term" value="C:plasma membrane"/>
    <property type="evidence" value="ECO:0007669"/>
    <property type="project" value="InterPro"/>
</dbReference>
<proteinExistence type="predicted"/>
<dbReference type="GO" id="GO:0015221">
    <property type="term" value="F:lipopolysaccharide transmembrane transporter activity"/>
    <property type="evidence" value="ECO:0007669"/>
    <property type="project" value="InterPro"/>
</dbReference>
<keyword evidence="1" id="KW-1133">Transmembrane helix</keyword>
<dbReference type="Proteomes" id="UP000231701">
    <property type="component" value="Chromosome"/>
</dbReference>
<reference evidence="2 3" key="1">
    <citation type="submission" date="2016-12" db="EMBL/GenBank/DDBJ databases">
        <title>Isolation and genomic insights into novel planktonic Zetaproteobacteria from stratified waters of the Chesapeake Bay.</title>
        <authorList>
            <person name="McAllister S.M."/>
            <person name="Kato S."/>
            <person name="Chan C.S."/>
            <person name="Chiu B.K."/>
            <person name="Field E.K."/>
        </authorList>
    </citation>
    <scope>NUCLEOTIDE SEQUENCE [LARGE SCALE GENOMIC DNA]</scope>
    <source>
        <strain evidence="2 3">CP-5</strain>
    </source>
</reference>
<keyword evidence="3" id="KW-1185">Reference proteome</keyword>
<dbReference type="KEGG" id="maes:Ga0123461_1072"/>